<reference evidence="2" key="1">
    <citation type="submission" date="2021-03" db="EMBL/GenBank/DDBJ databases">
        <title>Comparative genomics and phylogenomic investigation of the class Geoglossomycetes provide insights into ecological specialization and systematics.</title>
        <authorList>
            <person name="Melie T."/>
            <person name="Pirro S."/>
            <person name="Miller A.N."/>
            <person name="Quandt A."/>
        </authorList>
    </citation>
    <scope>NUCLEOTIDE SEQUENCE</scope>
    <source>
        <strain evidence="2">CAQ_001_2017</strain>
    </source>
</reference>
<keyword evidence="1" id="KW-0732">Signal</keyword>
<evidence type="ECO:0000313" key="2">
    <source>
        <dbReference type="EMBL" id="KAH0538904.1"/>
    </source>
</evidence>
<sequence length="100" mass="11276">MAQKVTTMKTLVALVYLIVAASPALALPIADPTPNRAGSHDQRDIAERDLFLRGLGSYFENLDRREPADRLLELIEKRETIEVPRSRLAIDFKRGDIDTE</sequence>
<proteinExistence type="predicted"/>
<evidence type="ECO:0000256" key="1">
    <source>
        <dbReference type="SAM" id="SignalP"/>
    </source>
</evidence>
<comment type="caution">
    <text evidence="2">The sequence shown here is derived from an EMBL/GenBank/DDBJ whole genome shotgun (WGS) entry which is preliminary data.</text>
</comment>
<organism evidence="2 3">
    <name type="scientific">Trichoglossum hirsutum</name>
    <dbReference type="NCBI Taxonomy" id="265104"/>
    <lineage>
        <taxon>Eukaryota</taxon>
        <taxon>Fungi</taxon>
        <taxon>Dikarya</taxon>
        <taxon>Ascomycota</taxon>
        <taxon>Pezizomycotina</taxon>
        <taxon>Geoglossomycetes</taxon>
        <taxon>Geoglossales</taxon>
        <taxon>Geoglossaceae</taxon>
        <taxon>Trichoglossum</taxon>
    </lineage>
</organism>
<feature type="chain" id="PRO_5040126269" evidence="1">
    <location>
        <begin position="27"/>
        <end position="100"/>
    </location>
</feature>
<feature type="signal peptide" evidence="1">
    <location>
        <begin position="1"/>
        <end position="26"/>
    </location>
</feature>
<keyword evidence="3" id="KW-1185">Reference proteome</keyword>
<accession>A0A9P8L3U9</accession>
<name>A0A9P8L3U9_9PEZI</name>
<gene>
    <name evidence="2" type="ORF">GP486_008747</name>
</gene>
<dbReference type="EMBL" id="JAGHQM010003894">
    <property type="protein sequence ID" value="KAH0538904.1"/>
    <property type="molecule type" value="Genomic_DNA"/>
</dbReference>
<dbReference type="AlphaFoldDB" id="A0A9P8L3U9"/>
<protein>
    <submittedName>
        <fullName evidence="2">Uncharacterized protein</fullName>
    </submittedName>
</protein>
<evidence type="ECO:0000313" key="3">
    <source>
        <dbReference type="Proteomes" id="UP000750711"/>
    </source>
</evidence>
<feature type="non-terminal residue" evidence="2">
    <location>
        <position position="100"/>
    </location>
</feature>
<dbReference type="Proteomes" id="UP000750711">
    <property type="component" value="Unassembled WGS sequence"/>
</dbReference>